<feature type="domain" description="Zinc finger CGNR" evidence="1">
    <location>
        <begin position="142"/>
        <end position="184"/>
    </location>
</feature>
<gene>
    <name evidence="2" type="ORF">AGRA3207_002429</name>
</gene>
<dbReference type="RefSeq" id="WP_231334721.1">
    <property type="nucleotide sequence ID" value="NZ_CP059572.1"/>
</dbReference>
<dbReference type="SUPFAM" id="SSF160904">
    <property type="entry name" value="Jann2411-like"/>
    <property type="match status" value="1"/>
</dbReference>
<dbReference type="Pfam" id="PF07336">
    <property type="entry name" value="ABATE"/>
    <property type="match status" value="1"/>
</dbReference>
<sequence>MQSEHPSQQEVVDPRPLVGEPLFLDLLNTRWVHDGVLRDLLDSTGGLAIWLRSAGLDDQAAADRETLDATVQTREILLALLDQAPSPETMDALNRVLEHGALHYRLGPDGSEEHPRTDSPAWLPSWLAATDYLRLMTASPDRVKSCAHPACVLHFHDTTKNGTRRWCSMAICGNRAKAARHYDRTRTNVQPPN</sequence>
<reference evidence="2" key="1">
    <citation type="submission" date="2020-07" db="EMBL/GenBank/DDBJ databases">
        <authorList>
            <person name="Tarantini F.S."/>
            <person name="Hong K.W."/>
            <person name="Chan K.G."/>
        </authorList>
    </citation>
    <scope>NUCLEOTIDE SEQUENCE</scope>
    <source>
        <strain evidence="2">32-07</strain>
    </source>
</reference>
<dbReference type="PANTHER" id="PTHR35525:SF3">
    <property type="entry name" value="BLL6575 PROTEIN"/>
    <property type="match status" value="1"/>
</dbReference>
<evidence type="ECO:0000313" key="2">
    <source>
        <dbReference type="EMBL" id="QXJ21565.1"/>
    </source>
</evidence>
<dbReference type="PANTHER" id="PTHR35525">
    <property type="entry name" value="BLL6575 PROTEIN"/>
    <property type="match status" value="1"/>
</dbReference>
<evidence type="ECO:0000313" key="3">
    <source>
        <dbReference type="Proteomes" id="UP001049518"/>
    </source>
</evidence>
<dbReference type="Pfam" id="PF11706">
    <property type="entry name" value="zf-CGNR"/>
    <property type="match status" value="1"/>
</dbReference>
<accession>A0ABX8QRW8</accession>
<evidence type="ECO:0000259" key="1">
    <source>
        <dbReference type="Pfam" id="PF11706"/>
    </source>
</evidence>
<dbReference type="InterPro" id="IPR023286">
    <property type="entry name" value="ABATE_dom_sf"/>
</dbReference>
<proteinExistence type="predicted"/>
<organism evidence="2 3">
    <name type="scientific">Actinomadura graeca</name>
    <dbReference type="NCBI Taxonomy" id="2750812"/>
    <lineage>
        <taxon>Bacteria</taxon>
        <taxon>Bacillati</taxon>
        <taxon>Actinomycetota</taxon>
        <taxon>Actinomycetes</taxon>
        <taxon>Streptosporangiales</taxon>
        <taxon>Thermomonosporaceae</taxon>
        <taxon>Actinomadura</taxon>
    </lineage>
</organism>
<keyword evidence="3" id="KW-1185">Reference proteome</keyword>
<dbReference type="InterPro" id="IPR021005">
    <property type="entry name" value="Znf_CGNR"/>
</dbReference>
<dbReference type="EMBL" id="CP059572">
    <property type="protein sequence ID" value="QXJ21565.1"/>
    <property type="molecule type" value="Genomic_DNA"/>
</dbReference>
<protein>
    <submittedName>
        <fullName evidence="2">CGNR zinc finger domain-containing protein</fullName>
    </submittedName>
</protein>
<name>A0ABX8QRW8_9ACTN</name>
<dbReference type="InterPro" id="IPR010852">
    <property type="entry name" value="ABATE"/>
</dbReference>
<dbReference type="Gene3D" id="1.10.3300.10">
    <property type="entry name" value="Jann2411-like domain"/>
    <property type="match status" value="1"/>
</dbReference>
<dbReference type="Proteomes" id="UP001049518">
    <property type="component" value="Chromosome"/>
</dbReference>